<keyword evidence="7" id="KW-0809">Transit peptide</keyword>
<dbReference type="InterPro" id="IPR002423">
    <property type="entry name" value="Cpn60/GroEL/TCP-1"/>
</dbReference>
<evidence type="ECO:0000256" key="6">
    <source>
        <dbReference type="ARBA" id="ARBA00022840"/>
    </source>
</evidence>
<dbReference type="InterPro" id="IPR054827">
    <property type="entry name" value="thermosome_alpha"/>
</dbReference>
<keyword evidence="5 11" id="KW-0547">Nucleotide-binding</keyword>
<comment type="caution">
    <text evidence="14">The sequence shown here is derived from an EMBL/GenBank/DDBJ whole genome shotgun (WGS) entry which is preliminary data.</text>
</comment>
<dbReference type="InterPro" id="IPR027410">
    <property type="entry name" value="TCP-1-like_intermed_sf"/>
</dbReference>
<dbReference type="Proteomes" id="UP000674318">
    <property type="component" value="Chromosome 21"/>
</dbReference>
<evidence type="ECO:0000256" key="13">
    <source>
        <dbReference type="SAM" id="MobiDB-lite"/>
    </source>
</evidence>
<dbReference type="SUPFAM" id="SSF52029">
    <property type="entry name" value="GroEL apical domain-like"/>
    <property type="match status" value="1"/>
</dbReference>
<dbReference type="AlphaFoldDB" id="A0A836LEX3"/>
<dbReference type="InterPro" id="IPR053374">
    <property type="entry name" value="TCP-1_chaperonin"/>
</dbReference>
<evidence type="ECO:0000256" key="12">
    <source>
        <dbReference type="RuleBase" id="RU004192"/>
    </source>
</evidence>
<dbReference type="SUPFAM" id="SSF48592">
    <property type="entry name" value="GroEL equatorial domain-like"/>
    <property type="match status" value="1"/>
</dbReference>
<keyword evidence="8" id="KW-0346">Stress response</keyword>
<dbReference type="GO" id="GO:0051082">
    <property type="term" value="F:unfolded protein binding"/>
    <property type="evidence" value="ECO:0007669"/>
    <property type="project" value="InterPro"/>
</dbReference>
<evidence type="ECO:0000256" key="4">
    <source>
        <dbReference type="ARBA" id="ARBA00022490"/>
    </source>
</evidence>
<accession>A0A836LEX3</accession>
<dbReference type="SUPFAM" id="SSF54849">
    <property type="entry name" value="GroEL-intermediate domain like"/>
    <property type="match status" value="1"/>
</dbReference>
<evidence type="ECO:0000256" key="8">
    <source>
        <dbReference type="ARBA" id="ARBA00023016"/>
    </source>
</evidence>
<dbReference type="EMBL" id="JAFJZO010000021">
    <property type="protein sequence ID" value="KAG5505760.1"/>
    <property type="molecule type" value="Genomic_DNA"/>
</dbReference>
<evidence type="ECO:0000256" key="10">
    <source>
        <dbReference type="ARBA" id="ARBA00025467"/>
    </source>
</evidence>
<proteinExistence type="inferred from homology"/>
<dbReference type="PROSITE" id="PS00751">
    <property type="entry name" value="TCP1_2"/>
    <property type="match status" value="1"/>
</dbReference>
<dbReference type="PANTHER" id="PTHR11353">
    <property type="entry name" value="CHAPERONIN"/>
    <property type="match status" value="1"/>
</dbReference>
<dbReference type="InterPro" id="IPR027409">
    <property type="entry name" value="GroEL-like_apical_dom_sf"/>
</dbReference>
<sequence>MSAAVGNRTAGGRTGAPHRKGNESKKDSNTQADVRMSNITAAKAVADCIRTSLGPRGMDKMIIEPKGETIISNDGATILSRLQVTHPCAKMLVDLSKAQDIEAGDGTTSVAVLCGALLRAVEELLNKGIHPTQISESFNECAKLAVKVLEDMSIKIDIDDRDTLIKAAVTSLNSKVISQNSDLLAPMAVDAVRKIIRSNGDVDLRDIRVTSALGGTIDDTELIESGMVFKQKASRVAGGPVRIQDATIALIQFQLSPPKTDMESTVTITDYTQMDRALKEERKYLLGLCKAIKDAGVNVLLVQKSVLRDAVTAQSLDFLAKMKIMVVTGIERNDIDFITKTLGCMPVANLENLTKDKFGHAKSVVEENTPSGKVIKITGVQAPPPSSLNHELFGKTVCFFLRGSNSLMLEEAERALHDSLCVIRSIVKKRAIMPGGAAGEIRVCMQLGKYARERAEGINAFCMRSYANAFEIIPYTLAENAGLQPISIVTELRNAHASGHMNSGVNVRKGCVTDMVEENVVQPLLVSTSAVRLASEAVMMILKIDDIIMTRV</sequence>
<dbReference type="Gene3D" id="1.10.560.10">
    <property type="entry name" value="GroEL-like equatorial domain"/>
    <property type="match status" value="1"/>
</dbReference>
<dbReference type="GO" id="GO:0005524">
    <property type="term" value="F:ATP binding"/>
    <property type="evidence" value="ECO:0007669"/>
    <property type="project" value="UniProtKB-KW"/>
</dbReference>
<keyword evidence="15" id="KW-1185">Reference proteome</keyword>
<dbReference type="CDD" id="cd03338">
    <property type="entry name" value="TCP1_delta"/>
    <property type="match status" value="1"/>
</dbReference>
<dbReference type="KEGG" id="phet:94291142"/>
<comment type="function">
    <text evidence="10">Implicated in mitochondrial protein import and macromolecular assembly. May facilitate the correct folding of imported proteins. May also prevent misfolding and promote the refolding and proper assembly of unfolded polypeptides generated under stress conditions in the mitochondrial matrix.</text>
</comment>
<dbReference type="NCBIfam" id="NF041082">
    <property type="entry name" value="thermosome_alpha"/>
    <property type="match status" value="1"/>
</dbReference>
<protein>
    <recommendedName>
        <fullName evidence="3 12">T-complex protein 1 subunit delta</fullName>
    </recommendedName>
</protein>
<evidence type="ECO:0000256" key="5">
    <source>
        <dbReference type="ARBA" id="ARBA00022741"/>
    </source>
</evidence>
<dbReference type="PROSITE" id="PS00995">
    <property type="entry name" value="TCP1_3"/>
    <property type="match status" value="1"/>
</dbReference>
<dbReference type="NCBIfam" id="TIGR02342">
    <property type="entry name" value="chap_CCT_delta"/>
    <property type="match status" value="1"/>
</dbReference>
<dbReference type="NCBIfam" id="NF041083">
    <property type="entry name" value="thermosome_beta"/>
    <property type="match status" value="1"/>
</dbReference>
<evidence type="ECO:0000256" key="9">
    <source>
        <dbReference type="ARBA" id="ARBA00023186"/>
    </source>
</evidence>
<dbReference type="PROSITE" id="PS00750">
    <property type="entry name" value="TCP1_1"/>
    <property type="match status" value="1"/>
</dbReference>
<evidence type="ECO:0000256" key="3">
    <source>
        <dbReference type="ARBA" id="ARBA00016107"/>
    </source>
</evidence>
<dbReference type="InterPro" id="IPR012717">
    <property type="entry name" value="Chap_CCT_delta"/>
</dbReference>
<dbReference type="GeneID" id="94291142"/>
<dbReference type="GO" id="GO:0140662">
    <property type="term" value="F:ATP-dependent protein folding chaperone"/>
    <property type="evidence" value="ECO:0007669"/>
    <property type="project" value="InterPro"/>
</dbReference>
<dbReference type="InterPro" id="IPR027413">
    <property type="entry name" value="GROEL-like_equatorial_sf"/>
</dbReference>
<dbReference type="GO" id="GO:0005737">
    <property type="term" value="C:cytoplasm"/>
    <property type="evidence" value="ECO:0007669"/>
    <property type="project" value="UniProtKB-SubCell"/>
</dbReference>
<evidence type="ECO:0000256" key="11">
    <source>
        <dbReference type="RuleBase" id="RU004187"/>
    </source>
</evidence>
<dbReference type="GO" id="GO:0016887">
    <property type="term" value="F:ATP hydrolysis activity"/>
    <property type="evidence" value="ECO:0007669"/>
    <property type="project" value="InterPro"/>
</dbReference>
<dbReference type="FunFam" id="3.50.7.10:FF:000018">
    <property type="entry name" value="T-complex protein 1 subunit delta"/>
    <property type="match status" value="1"/>
</dbReference>
<evidence type="ECO:0000256" key="1">
    <source>
        <dbReference type="ARBA" id="ARBA00004496"/>
    </source>
</evidence>
<comment type="subcellular location">
    <subcellularLocation>
        <location evidence="1">Cytoplasm</location>
    </subcellularLocation>
</comment>
<evidence type="ECO:0000313" key="14">
    <source>
        <dbReference type="EMBL" id="KAG5505760.1"/>
    </source>
</evidence>
<organism evidence="14 15">
    <name type="scientific">Porcisia hertigi</name>
    <dbReference type="NCBI Taxonomy" id="2761500"/>
    <lineage>
        <taxon>Eukaryota</taxon>
        <taxon>Discoba</taxon>
        <taxon>Euglenozoa</taxon>
        <taxon>Kinetoplastea</taxon>
        <taxon>Metakinetoplastina</taxon>
        <taxon>Trypanosomatida</taxon>
        <taxon>Trypanosomatidae</taxon>
        <taxon>Leishmaniinae</taxon>
        <taxon>Porcisia</taxon>
    </lineage>
</organism>
<dbReference type="RefSeq" id="XP_067757428.1">
    <property type="nucleotide sequence ID" value="XM_067901065.1"/>
</dbReference>
<name>A0A836LEX3_9TRYP</name>
<dbReference type="Gene3D" id="3.30.260.10">
    <property type="entry name" value="TCP-1-like chaperonin intermediate domain"/>
    <property type="match status" value="1"/>
</dbReference>
<evidence type="ECO:0000313" key="15">
    <source>
        <dbReference type="Proteomes" id="UP000674318"/>
    </source>
</evidence>
<keyword evidence="6 11" id="KW-0067">ATP-binding</keyword>
<reference evidence="14 15" key="1">
    <citation type="submission" date="2021-02" db="EMBL/GenBank/DDBJ databases">
        <title>Porcisia hertigi Genome sequencing and assembly.</title>
        <authorList>
            <person name="Almutairi H."/>
            <person name="Gatherer D."/>
        </authorList>
    </citation>
    <scope>NUCLEOTIDE SEQUENCE [LARGE SCALE GENOMIC DNA]</scope>
    <source>
        <strain evidence="14 15">C119</strain>
    </source>
</reference>
<gene>
    <name evidence="14" type="ORF">JKF63_05096</name>
</gene>
<dbReference type="Pfam" id="PF00118">
    <property type="entry name" value="Cpn60_TCP1"/>
    <property type="match status" value="1"/>
</dbReference>
<feature type="region of interest" description="Disordered" evidence="13">
    <location>
        <begin position="1"/>
        <end position="32"/>
    </location>
</feature>
<evidence type="ECO:0000256" key="7">
    <source>
        <dbReference type="ARBA" id="ARBA00022946"/>
    </source>
</evidence>
<dbReference type="Gene3D" id="3.50.7.10">
    <property type="entry name" value="GroEL"/>
    <property type="match status" value="1"/>
</dbReference>
<evidence type="ECO:0000256" key="2">
    <source>
        <dbReference type="ARBA" id="ARBA00008020"/>
    </source>
</evidence>
<comment type="similarity">
    <text evidence="2 11">Belongs to the TCP-1 chaperonin family.</text>
</comment>
<dbReference type="PRINTS" id="PR00304">
    <property type="entry name" value="TCOMPLEXTCP1"/>
</dbReference>
<keyword evidence="4" id="KW-0963">Cytoplasm</keyword>
<dbReference type="InterPro" id="IPR017998">
    <property type="entry name" value="Chaperone_TCP-1"/>
</dbReference>
<dbReference type="OrthoDB" id="10248520at2759"/>
<dbReference type="InterPro" id="IPR002194">
    <property type="entry name" value="Chaperonin_TCP-1_CS"/>
</dbReference>
<keyword evidence="9 11" id="KW-0143">Chaperone</keyword>